<evidence type="ECO:0000256" key="4">
    <source>
        <dbReference type="ARBA" id="ARBA00022729"/>
    </source>
</evidence>
<keyword evidence="3" id="KW-0813">Transport</keyword>
<evidence type="ECO:0000256" key="1">
    <source>
        <dbReference type="ARBA" id="ARBA00004196"/>
    </source>
</evidence>
<dbReference type="Gene3D" id="3.10.105.10">
    <property type="entry name" value="Dipeptide-binding Protein, Domain 3"/>
    <property type="match status" value="2"/>
</dbReference>
<organism evidence="6">
    <name type="scientific">uncultured spirochete</name>
    <dbReference type="NCBI Taxonomy" id="156406"/>
    <lineage>
        <taxon>Bacteria</taxon>
        <taxon>Pseudomonadati</taxon>
        <taxon>Spirochaetota</taxon>
        <taxon>Spirochaetia</taxon>
        <taxon>Spirochaetales</taxon>
        <taxon>environmental samples</taxon>
    </lineage>
</organism>
<comment type="similarity">
    <text evidence="2">Belongs to the bacterial solute-binding protein 5 family.</text>
</comment>
<evidence type="ECO:0000256" key="3">
    <source>
        <dbReference type="ARBA" id="ARBA00022448"/>
    </source>
</evidence>
<accession>A0A3P3XV42</accession>
<keyword evidence="4" id="KW-0732">Signal</keyword>
<dbReference type="Pfam" id="PF00496">
    <property type="entry name" value="SBP_bac_5"/>
    <property type="match status" value="1"/>
</dbReference>
<proteinExistence type="inferred from homology"/>
<protein>
    <submittedName>
        <fullName evidence="6">Bacterial extracellular solute-binding protein, family 5</fullName>
    </submittedName>
</protein>
<dbReference type="InterPro" id="IPR039424">
    <property type="entry name" value="SBP_5"/>
</dbReference>
<dbReference type="EMBL" id="FWDO01000008">
    <property type="protein sequence ID" value="SLM19903.1"/>
    <property type="molecule type" value="Genomic_DNA"/>
</dbReference>
<dbReference type="Gene3D" id="3.40.190.10">
    <property type="entry name" value="Periplasmic binding protein-like II"/>
    <property type="match status" value="1"/>
</dbReference>
<dbReference type="PANTHER" id="PTHR30290">
    <property type="entry name" value="PERIPLASMIC BINDING COMPONENT OF ABC TRANSPORTER"/>
    <property type="match status" value="1"/>
</dbReference>
<sequence>MLAALSVSALGAAPQNSQDYVYVFSTDPRSFNYLNDQRATNIQHIANFVDALLEHDRYGILRPALAESWKVNDDFTVWTFDIRQGTKWVTADLETYAEVKAQDWVDAMKYMLDNRSPLTCLVDGFVRNAGAYLQGKITDFSQVGVKVKGDYVLEYTLERPIPYFDTILTSNAYYPVNGDFLRSKGVDFGRVDRNAILYNGAYVLSNYASRSVIEYDANPTYWDKDHVYIKHVKYVYSDGKSPDSLFDNFDAGDYVAAPVYTDNEALFARAQAKYKDYIFRARQDSTTFVYAFNYDRRAYASPADPAKGGSPKSDQAKEDTRKAILNRDFRKAIFFGIDRPTILAQRNGDVNKLAAIRNSYTAPELSFDKAGKDYVKYVEDALKSRNPADFPASFKIDDAQDPYYNPTLAKTYMAKAKAELAEQGATFPVELDVAADISYAKGMRMSQSFKAGLEGLFGTDTIKVNIVEMDTDNYDASTCYARIGAQSNYDIDNSMGWSPEYGDPYTFLQTLEPIVGALLTPIGLDPVDEGSDKASATAIGLYDYAHKVEAGNDEYKDSSERFKLFGDAEAQLLDDAVILPYMSFGGAFQVSRVIPYTAPRAAYGADEYKFKGVIVSDKVISLAEREKYRQDWEKQRQAEYKKLQKQ</sequence>
<reference evidence="6" key="1">
    <citation type="submission" date="2017-02" db="EMBL/GenBank/DDBJ databases">
        <authorList>
            <person name="Regsiter A."/>
            <person name="William W."/>
        </authorList>
    </citation>
    <scope>NUCLEOTIDE SEQUENCE</scope>
    <source>
        <strain evidence="6">BdmA 4</strain>
    </source>
</reference>
<comment type="subcellular location">
    <subcellularLocation>
        <location evidence="1">Cell envelope</location>
    </subcellularLocation>
</comment>
<feature type="domain" description="Solute-binding protein family 5" evidence="5">
    <location>
        <begin position="62"/>
        <end position="511"/>
    </location>
</feature>
<evidence type="ECO:0000259" key="5">
    <source>
        <dbReference type="Pfam" id="PF00496"/>
    </source>
</evidence>
<dbReference type="PANTHER" id="PTHR30290:SF10">
    <property type="entry name" value="PERIPLASMIC OLIGOPEPTIDE-BINDING PROTEIN-RELATED"/>
    <property type="match status" value="1"/>
</dbReference>
<dbReference type="Gene3D" id="3.90.76.10">
    <property type="entry name" value="Dipeptide-binding Protein, Domain 1"/>
    <property type="match status" value="1"/>
</dbReference>
<evidence type="ECO:0000313" key="6">
    <source>
        <dbReference type="EMBL" id="SLM19903.1"/>
    </source>
</evidence>
<dbReference type="InterPro" id="IPR000914">
    <property type="entry name" value="SBP_5_dom"/>
</dbReference>
<dbReference type="GO" id="GO:1904680">
    <property type="term" value="F:peptide transmembrane transporter activity"/>
    <property type="evidence" value="ECO:0007669"/>
    <property type="project" value="TreeGrafter"/>
</dbReference>
<gene>
    <name evidence="6" type="ORF">SPIRO4BDMA_80010</name>
</gene>
<evidence type="ECO:0000256" key="2">
    <source>
        <dbReference type="ARBA" id="ARBA00005695"/>
    </source>
</evidence>
<name>A0A3P3XV42_9SPIR</name>
<dbReference type="GO" id="GO:0015833">
    <property type="term" value="P:peptide transport"/>
    <property type="evidence" value="ECO:0007669"/>
    <property type="project" value="TreeGrafter"/>
</dbReference>
<dbReference type="AlphaFoldDB" id="A0A3P3XV42"/>
<dbReference type="GO" id="GO:0030313">
    <property type="term" value="C:cell envelope"/>
    <property type="evidence" value="ECO:0007669"/>
    <property type="project" value="UniProtKB-SubCell"/>
</dbReference>
<dbReference type="SUPFAM" id="SSF53850">
    <property type="entry name" value="Periplasmic binding protein-like II"/>
    <property type="match status" value="1"/>
</dbReference>